<keyword evidence="4" id="KW-1185">Reference proteome</keyword>
<evidence type="ECO:0008006" key="5">
    <source>
        <dbReference type="Google" id="ProtNLM"/>
    </source>
</evidence>
<feature type="coiled-coil region" evidence="1">
    <location>
        <begin position="259"/>
        <end position="286"/>
    </location>
</feature>
<evidence type="ECO:0000313" key="3">
    <source>
        <dbReference type="EMBL" id="TSE10739.1"/>
    </source>
</evidence>
<comment type="caution">
    <text evidence="3">The sequence shown here is derived from an EMBL/GenBank/DDBJ whole genome shotgun (WGS) entry which is preliminary data.</text>
</comment>
<dbReference type="OrthoDB" id="658938at2"/>
<organism evidence="3 4">
    <name type="scientific">Aquimarina algiphila</name>
    <dbReference type="NCBI Taxonomy" id="2047982"/>
    <lineage>
        <taxon>Bacteria</taxon>
        <taxon>Pseudomonadati</taxon>
        <taxon>Bacteroidota</taxon>
        <taxon>Flavobacteriia</taxon>
        <taxon>Flavobacteriales</taxon>
        <taxon>Flavobacteriaceae</taxon>
        <taxon>Aquimarina</taxon>
    </lineage>
</organism>
<keyword evidence="1" id="KW-0175">Coiled coil</keyword>
<dbReference type="Proteomes" id="UP000318833">
    <property type="component" value="Unassembled WGS sequence"/>
</dbReference>
<dbReference type="RefSeq" id="WP_143915525.1">
    <property type="nucleotide sequence ID" value="NZ_CANMIK010000006.1"/>
</dbReference>
<proteinExistence type="predicted"/>
<keyword evidence="2" id="KW-0732">Signal</keyword>
<feature type="signal peptide" evidence="2">
    <location>
        <begin position="1"/>
        <end position="20"/>
    </location>
</feature>
<evidence type="ECO:0000256" key="1">
    <source>
        <dbReference type="SAM" id="Coils"/>
    </source>
</evidence>
<evidence type="ECO:0000256" key="2">
    <source>
        <dbReference type="SAM" id="SignalP"/>
    </source>
</evidence>
<evidence type="ECO:0000313" key="4">
    <source>
        <dbReference type="Proteomes" id="UP000318833"/>
    </source>
</evidence>
<sequence length="286" mass="30983">MKKIIFLSVSCVLISLNSVAQNTFPATGNVGIGTTSPSYLLDVSSSLNDYLQFRVKSPGSPLIKLSGAYNGGNGAEFWQNEGGDLRLNINSTTNGLLIKENGSVGLGGAITINPNTPDKNYLLFKNNGTSLGIIGSDGSISANNPNNFGMYVYGNNDLEFWTNSGKRLVIKGNGNVGIGTTTPDSKLAVNGKIHAKEVKVDLTGWPDYVFENDYELLSLQEVEYHIATKGHLPNIPSAVEVEKEGIQLGEMNAKLLQKIEELTLYMIAQNKKIEKLQQEVEGLKKR</sequence>
<protein>
    <recommendedName>
        <fullName evidence="5">BZIP transcription factor</fullName>
    </recommendedName>
</protein>
<feature type="chain" id="PRO_5021717058" description="BZIP transcription factor" evidence="2">
    <location>
        <begin position="21"/>
        <end position="286"/>
    </location>
</feature>
<accession>A0A554VQF0</accession>
<name>A0A554VQF0_9FLAO</name>
<dbReference type="AlphaFoldDB" id="A0A554VQF0"/>
<dbReference type="EMBL" id="VLNR01000005">
    <property type="protein sequence ID" value="TSE10739.1"/>
    <property type="molecule type" value="Genomic_DNA"/>
</dbReference>
<gene>
    <name evidence="3" type="ORF">FOF46_03920</name>
</gene>
<reference evidence="3 4" key="1">
    <citation type="submission" date="2019-07" db="EMBL/GenBank/DDBJ databases">
        <title>The draft genome sequence of Aquimarina algiphila M91.</title>
        <authorList>
            <person name="Meng X."/>
        </authorList>
    </citation>
    <scope>NUCLEOTIDE SEQUENCE [LARGE SCALE GENOMIC DNA]</scope>
    <source>
        <strain evidence="3 4">M91</strain>
    </source>
</reference>